<dbReference type="InterPro" id="IPR013785">
    <property type="entry name" value="Aldolase_TIM"/>
</dbReference>
<gene>
    <name evidence="4" type="ORF">MRX98_14910</name>
</gene>
<dbReference type="InterPro" id="IPR051799">
    <property type="entry name" value="NADH_flavin_oxidoreductase"/>
</dbReference>
<accession>A0AA41R2M1</accession>
<keyword evidence="1" id="KW-0285">Flavoprotein</keyword>
<keyword evidence="2" id="KW-0560">Oxidoreductase</keyword>
<evidence type="ECO:0000256" key="1">
    <source>
        <dbReference type="ARBA" id="ARBA00022630"/>
    </source>
</evidence>
<evidence type="ECO:0000259" key="3">
    <source>
        <dbReference type="Pfam" id="PF00724"/>
    </source>
</evidence>
<dbReference type="RefSeq" id="WP_246911192.1">
    <property type="nucleotide sequence ID" value="NZ_JALJRB010000018.1"/>
</dbReference>
<dbReference type="Gene3D" id="3.20.20.70">
    <property type="entry name" value="Aldolase class I"/>
    <property type="match status" value="1"/>
</dbReference>
<dbReference type="Pfam" id="PF00724">
    <property type="entry name" value="Oxidored_FMN"/>
    <property type="match status" value="1"/>
</dbReference>
<dbReference type="EMBL" id="JALJRB010000018">
    <property type="protein sequence ID" value="MCJ8501872.1"/>
    <property type="molecule type" value="Genomic_DNA"/>
</dbReference>
<dbReference type="AlphaFoldDB" id="A0AA41R2M1"/>
<dbReference type="PANTHER" id="PTHR43656:SF2">
    <property type="entry name" value="BINDING OXIDOREDUCTASE, PUTATIVE (AFU_ORTHOLOGUE AFUA_2G08260)-RELATED"/>
    <property type="match status" value="1"/>
</dbReference>
<name>A0AA41R2M1_9BACT</name>
<evidence type="ECO:0000256" key="2">
    <source>
        <dbReference type="ARBA" id="ARBA00023002"/>
    </source>
</evidence>
<dbReference type="SUPFAM" id="SSF51395">
    <property type="entry name" value="FMN-linked oxidoreductases"/>
    <property type="match status" value="1"/>
</dbReference>
<proteinExistence type="predicted"/>
<evidence type="ECO:0000313" key="5">
    <source>
        <dbReference type="Proteomes" id="UP001165427"/>
    </source>
</evidence>
<reference evidence="4" key="1">
    <citation type="submission" date="2022-04" db="EMBL/GenBank/DDBJ databases">
        <title>Desulfatitalea alkaliphila sp. nov., a novel anaerobic sulfate-reducing bacterium isolated from terrestrial mud volcano, Taman Peninsula, Russia.</title>
        <authorList>
            <person name="Khomyakova M.A."/>
            <person name="Merkel A.Y."/>
            <person name="Slobodkin A.I."/>
        </authorList>
    </citation>
    <scope>NUCLEOTIDE SEQUENCE</scope>
    <source>
        <strain evidence="4">M08but</strain>
    </source>
</reference>
<evidence type="ECO:0000313" key="4">
    <source>
        <dbReference type="EMBL" id="MCJ8501872.1"/>
    </source>
</evidence>
<dbReference type="PANTHER" id="PTHR43656">
    <property type="entry name" value="BINDING OXIDOREDUCTASE, PUTATIVE (AFU_ORTHOLOGUE AFUA_2G08260)-RELATED"/>
    <property type="match status" value="1"/>
</dbReference>
<sequence>MPSLFDPITINGLQLPNRFVRSATYEGMAAPDGDCTPRLTRMMQALAEGQVGLIISSHAYVRPDGQAGVCQLGIHRDEQIAGLREMTRAVHAAGGRIVAQIAHAGFFAKADLIGQPPPALTAVRKFGKGPRRKMTPADIQQLVTAFVDAGRRAREAGFDGVQIHAAHGYLLSQSLSPLFNKRTDTYGGSLVKRARMLLEVVDGLRATLGRDYPLLVKLNCADFLDGGLQPASALRVGRWLQDNGIDAIEVSGGTVVSKGLSPSRTRINRSDREAYFRTAAQQFKQTLTIPILLVGGIRSPQSAQQLLDNGVADGFAMSRPLIREPQLVRRWAGGDRRKATCVSCNRCFDAARSGEGVHCVLERMEKARGEKKSAKKG</sequence>
<organism evidence="4 5">
    <name type="scientific">Desulfatitalea alkaliphila</name>
    <dbReference type="NCBI Taxonomy" id="2929485"/>
    <lineage>
        <taxon>Bacteria</taxon>
        <taxon>Pseudomonadati</taxon>
        <taxon>Thermodesulfobacteriota</taxon>
        <taxon>Desulfobacteria</taxon>
        <taxon>Desulfobacterales</taxon>
        <taxon>Desulfosarcinaceae</taxon>
        <taxon>Desulfatitalea</taxon>
    </lineage>
</organism>
<keyword evidence="5" id="KW-1185">Reference proteome</keyword>
<dbReference type="GO" id="GO:0010181">
    <property type="term" value="F:FMN binding"/>
    <property type="evidence" value="ECO:0007669"/>
    <property type="project" value="InterPro"/>
</dbReference>
<comment type="caution">
    <text evidence="4">The sequence shown here is derived from an EMBL/GenBank/DDBJ whole genome shotgun (WGS) entry which is preliminary data.</text>
</comment>
<protein>
    <submittedName>
        <fullName evidence="4">NADH:flavin oxidoreductase</fullName>
    </submittedName>
</protein>
<feature type="domain" description="NADH:flavin oxidoreductase/NADH oxidase N-terminal" evidence="3">
    <location>
        <begin position="3"/>
        <end position="332"/>
    </location>
</feature>
<dbReference type="InterPro" id="IPR001155">
    <property type="entry name" value="OxRdtase_FMN_N"/>
</dbReference>
<dbReference type="CDD" id="cd02803">
    <property type="entry name" value="OYE_like_FMN_family"/>
    <property type="match status" value="1"/>
</dbReference>
<dbReference type="GO" id="GO:0016491">
    <property type="term" value="F:oxidoreductase activity"/>
    <property type="evidence" value="ECO:0007669"/>
    <property type="project" value="UniProtKB-KW"/>
</dbReference>
<dbReference type="Proteomes" id="UP001165427">
    <property type="component" value="Unassembled WGS sequence"/>
</dbReference>